<keyword evidence="3 5" id="KW-0862">Zinc</keyword>
<protein>
    <submittedName>
        <fullName evidence="7">Alcohol dehydrogenase</fullName>
    </submittedName>
</protein>
<reference evidence="7 8" key="1">
    <citation type="submission" date="2016-10" db="EMBL/GenBank/DDBJ databases">
        <authorList>
            <person name="de Groot N.N."/>
        </authorList>
    </citation>
    <scope>NUCLEOTIDE SEQUENCE [LARGE SCALE GENOMIC DNA]</scope>
    <source>
        <strain evidence="7 8">DSM 43941</strain>
    </source>
</reference>
<dbReference type="PROSITE" id="PS00059">
    <property type="entry name" value="ADH_ZINC"/>
    <property type="match status" value="1"/>
</dbReference>
<dbReference type="Pfam" id="PF00107">
    <property type="entry name" value="ADH_zinc_N"/>
    <property type="match status" value="1"/>
</dbReference>
<dbReference type="InterPro" id="IPR011032">
    <property type="entry name" value="GroES-like_sf"/>
</dbReference>
<organism evidence="7 8">
    <name type="scientific">Actinoplanes derwentensis</name>
    <dbReference type="NCBI Taxonomy" id="113562"/>
    <lineage>
        <taxon>Bacteria</taxon>
        <taxon>Bacillati</taxon>
        <taxon>Actinomycetota</taxon>
        <taxon>Actinomycetes</taxon>
        <taxon>Micromonosporales</taxon>
        <taxon>Micromonosporaceae</taxon>
        <taxon>Actinoplanes</taxon>
    </lineage>
</organism>
<evidence type="ECO:0000313" key="7">
    <source>
        <dbReference type="EMBL" id="SDT80329.1"/>
    </source>
</evidence>
<dbReference type="PANTHER" id="PTHR43401">
    <property type="entry name" value="L-THREONINE 3-DEHYDROGENASE"/>
    <property type="match status" value="1"/>
</dbReference>
<evidence type="ECO:0000256" key="2">
    <source>
        <dbReference type="ARBA" id="ARBA00022723"/>
    </source>
</evidence>
<proteinExistence type="inferred from homology"/>
<dbReference type="EMBL" id="LT629758">
    <property type="protein sequence ID" value="SDT80329.1"/>
    <property type="molecule type" value="Genomic_DNA"/>
</dbReference>
<dbReference type="GO" id="GO:0008270">
    <property type="term" value="F:zinc ion binding"/>
    <property type="evidence" value="ECO:0007669"/>
    <property type="project" value="InterPro"/>
</dbReference>
<comment type="cofactor">
    <cofactor evidence="1 5">
        <name>Zn(2+)</name>
        <dbReference type="ChEBI" id="CHEBI:29105"/>
    </cofactor>
</comment>
<keyword evidence="8" id="KW-1185">Reference proteome</keyword>
<dbReference type="AlphaFoldDB" id="A0A1H2DCL1"/>
<dbReference type="OrthoDB" id="3727682at2"/>
<keyword evidence="2 5" id="KW-0479">Metal-binding</keyword>
<evidence type="ECO:0000256" key="1">
    <source>
        <dbReference type="ARBA" id="ARBA00001947"/>
    </source>
</evidence>
<gene>
    <name evidence="7" type="ORF">SAMN04489716_9157</name>
</gene>
<dbReference type="InterPro" id="IPR013149">
    <property type="entry name" value="ADH-like_C"/>
</dbReference>
<dbReference type="Pfam" id="PF08240">
    <property type="entry name" value="ADH_N"/>
    <property type="match status" value="1"/>
</dbReference>
<dbReference type="InterPro" id="IPR002328">
    <property type="entry name" value="ADH_Zn_CS"/>
</dbReference>
<evidence type="ECO:0000256" key="5">
    <source>
        <dbReference type="RuleBase" id="RU361277"/>
    </source>
</evidence>
<evidence type="ECO:0000259" key="6">
    <source>
        <dbReference type="SMART" id="SM00829"/>
    </source>
</evidence>
<dbReference type="PANTHER" id="PTHR43401:SF2">
    <property type="entry name" value="L-THREONINE 3-DEHYDROGENASE"/>
    <property type="match status" value="1"/>
</dbReference>
<dbReference type="Gene3D" id="3.40.50.720">
    <property type="entry name" value="NAD(P)-binding Rossmann-like Domain"/>
    <property type="match status" value="1"/>
</dbReference>
<dbReference type="SUPFAM" id="SSF50129">
    <property type="entry name" value="GroES-like"/>
    <property type="match status" value="1"/>
</dbReference>
<dbReference type="SMART" id="SM00829">
    <property type="entry name" value="PKS_ER"/>
    <property type="match status" value="1"/>
</dbReference>
<dbReference type="GO" id="GO:0016491">
    <property type="term" value="F:oxidoreductase activity"/>
    <property type="evidence" value="ECO:0007669"/>
    <property type="project" value="UniProtKB-KW"/>
</dbReference>
<feature type="domain" description="Enoyl reductase (ER)" evidence="6">
    <location>
        <begin position="12"/>
        <end position="356"/>
    </location>
</feature>
<name>A0A1H2DCL1_9ACTN</name>
<dbReference type="STRING" id="113562.SAMN04489716_9157"/>
<dbReference type="InterPro" id="IPR050129">
    <property type="entry name" value="Zn_alcohol_dh"/>
</dbReference>
<keyword evidence="4" id="KW-0560">Oxidoreductase</keyword>
<dbReference type="SUPFAM" id="SSF51735">
    <property type="entry name" value="NAD(P)-binding Rossmann-fold domains"/>
    <property type="match status" value="1"/>
</dbReference>
<accession>A0A1H2DCL1</accession>
<dbReference type="InterPro" id="IPR013154">
    <property type="entry name" value="ADH-like_N"/>
</dbReference>
<dbReference type="RefSeq" id="WP_092555607.1">
    <property type="nucleotide sequence ID" value="NZ_BOMJ01000109.1"/>
</dbReference>
<evidence type="ECO:0000256" key="3">
    <source>
        <dbReference type="ARBA" id="ARBA00022833"/>
    </source>
</evidence>
<comment type="similarity">
    <text evidence="5">Belongs to the zinc-containing alcohol dehydrogenase family.</text>
</comment>
<evidence type="ECO:0000313" key="8">
    <source>
        <dbReference type="Proteomes" id="UP000198688"/>
    </source>
</evidence>
<dbReference type="Proteomes" id="UP000198688">
    <property type="component" value="Chromosome I"/>
</dbReference>
<sequence>MTAMLAARAQQGSTGLHLDKIEIPELGPQDVLVKVASAGLAPGMMTLLAQGAFKHLPTTLGHEAAGTIAAIGEAVDSVTVGARVRVHPNLNCRECGFCRSDRDMMCPQQAMIGHAAFGETPMPLYDRYHDGGLAEYVRVPHWLVDTLPDTVSFDVGAKIHDLANAVRALKCAALPNAATLIVTAATGTMGTATIKLAAHFGVARLILVGRNTERLDAVRELAGDIPTDVVALDALPGDWATTGGLTRALRALAPHGADAVLDFIPDGPASTQSLAALATGGTLVHMGANRAPLALPYIAIMVNCWRVVGTRACTRTDAREVLDLLAGGALIIDDLITHRFPLAQADAAVAALQSRIEPIWMAVVTP</sequence>
<dbReference type="InterPro" id="IPR020843">
    <property type="entry name" value="ER"/>
</dbReference>
<evidence type="ECO:0000256" key="4">
    <source>
        <dbReference type="ARBA" id="ARBA00023002"/>
    </source>
</evidence>
<dbReference type="InterPro" id="IPR036291">
    <property type="entry name" value="NAD(P)-bd_dom_sf"/>
</dbReference>
<dbReference type="Gene3D" id="3.90.180.10">
    <property type="entry name" value="Medium-chain alcohol dehydrogenases, catalytic domain"/>
    <property type="match status" value="1"/>
</dbReference>